<reference evidence="2" key="1">
    <citation type="submission" date="2021-05" db="EMBL/GenBank/DDBJ databases">
        <authorList>
            <person name="Arsene-Ploetze F."/>
        </authorList>
    </citation>
    <scope>NUCLEOTIDE SEQUENCE</scope>
    <source>
        <strain evidence="2">DSM 42138</strain>
    </source>
</reference>
<name>A0A9W4GXG5_9ACTN</name>
<organism evidence="2 3">
    <name type="scientific">Actinacidiphila cocklensis</name>
    <dbReference type="NCBI Taxonomy" id="887465"/>
    <lineage>
        <taxon>Bacteria</taxon>
        <taxon>Bacillati</taxon>
        <taxon>Actinomycetota</taxon>
        <taxon>Actinomycetes</taxon>
        <taxon>Kitasatosporales</taxon>
        <taxon>Streptomycetaceae</taxon>
        <taxon>Actinacidiphila</taxon>
    </lineage>
</organism>
<evidence type="ECO:0000313" key="3">
    <source>
        <dbReference type="Proteomes" id="UP001152519"/>
    </source>
</evidence>
<feature type="compositionally biased region" description="Basic and acidic residues" evidence="1">
    <location>
        <begin position="1"/>
        <end position="12"/>
    </location>
</feature>
<keyword evidence="3" id="KW-1185">Reference proteome</keyword>
<feature type="compositionally biased region" description="Basic residues" evidence="1">
    <location>
        <begin position="30"/>
        <end position="43"/>
    </location>
</feature>
<accession>A0A9W4GXG5</accession>
<evidence type="ECO:0000313" key="2">
    <source>
        <dbReference type="EMBL" id="CAG6398740.1"/>
    </source>
</evidence>
<gene>
    <name evidence="2" type="ORF">SCOCK_750022</name>
</gene>
<feature type="compositionally biased region" description="Basic and acidic residues" evidence="1">
    <location>
        <begin position="19"/>
        <end position="29"/>
    </location>
</feature>
<sequence>MRHDLPPLDRGHRAVPAGRDGHLARDLGRLRRHRRNAPRRRRPQPAAGPDGPRDPVRQPLTQRAKAGRGMSPRPAFAVGQ</sequence>
<proteinExistence type="predicted"/>
<dbReference type="AlphaFoldDB" id="A0A9W4GXG5"/>
<feature type="region of interest" description="Disordered" evidence="1">
    <location>
        <begin position="1"/>
        <end position="80"/>
    </location>
</feature>
<dbReference type="Proteomes" id="UP001152519">
    <property type="component" value="Unassembled WGS sequence"/>
</dbReference>
<protein>
    <submittedName>
        <fullName evidence="2">Uncharacterized protein</fullName>
    </submittedName>
</protein>
<evidence type="ECO:0000256" key="1">
    <source>
        <dbReference type="SAM" id="MobiDB-lite"/>
    </source>
</evidence>
<comment type="caution">
    <text evidence="2">The sequence shown here is derived from an EMBL/GenBank/DDBJ whole genome shotgun (WGS) entry which is preliminary data.</text>
</comment>
<dbReference type="EMBL" id="CAJSLV010000109">
    <property type="protein sequence ID" value="CAG6398740.1"/>
    <property type="molecule type" value="Genomic_DNA"/>
</dbReference>